<accession>I0K9W5</accession>
<dbReference type="Proteomes" id="UP000011058">
    <property type="component" value="Chromosome"/>
</dbReference>
<evidence type="ECO:0000313" key="2">
    <source>
        <dbReference type="Proteomes" id="UP000011058"/>
    </source>
</evidence>
<dbReference type="HOGENOM" id="CLU_098650_0_0_10"/>
<name>I0K9W5_9BACT</name>
<gene>
    <name evidence="1" type="ORF">FAES_2909</name>
</gene>
<dbReference type="RefSeq" id="WP_015332017.1">
    <property type="nucleotide sequence ID" value="NC_020054.1"/>
</dbReference>
<dbReference type="EMBL" id="HE796683">
    <property type="protein sequence ID" value="CCH00918.1"/>
    <property type="molecule type" value="Genomic_DNA"/>
</dbReference>
<sequence length="239" mass="27414">MRFLFFLCCLTQQLIPGFGQTARPDTAFRHDAIQFALQRAERADSTTDGLFNGVQYISHDRRLRGHAYFGTDSAVRGRVEAGGKSYTLPIHYDLVDDALVADHRAGYWMVPRGETIQSFHLLNHTFIRLTDTTQSRLPAGYYDLLYDGPSRLLARHTKKILIGSVPNNFGEYLLTTTYYVYRQGEYVKVGSRKALVKLLADRRKELTAYAREQKARFKEDPELALQALAQRYDELNKPQ</sequence>
<proteinExistence type="predicted"/>
<protein>
    <submittedName>
        <fullName evidence="1">Uncharacterized protein</fullName>
    </submittedName>
</protein>
<organism evidence="1 2">
    <name type="scientific">Fibrella aestuarina BUZ 2</name>
    <dbReference type="NCBI Taxonomy" id="1166018"/>
    <lineage>
        <taxon>Bacteria</taxon>
        <taxon>Pseudomonadati</taxon>
        <taxon>Bacteroidota</taxon>
        <taxon>Cytophagia</taxon>
        <taxon>Cytophagales</taxon>
        <taxon>Spirosomataceae</taxon>
        <taxon>Fibrella</taxon>
    </lineage>
</organism>
<keyword evidence="2" id="KW-1185">Reference proteome</keyword>
<dbReference type="AlphaFoldDB" id="I0K9W5"/>
<dbReference type="OrthoDB" id="655382at2"/>
<dbReference type="STRING" id="1166018.FAES_2909"/>
<reference evidence="1 2" key="1">
    <citation type="journal article" date="2012" name="J. Bacteriol.">
        <title>Genome Sequence of Fibrella aestuarina BUZ 2T, a Filamentous Marine Bacterium.</title>
        <authorList>
            <person name="Filippini M."/>
            <person name="Qi W."/>
            <person name="Blom J."/>
            <person name="Goesmann A."/>
            <person name="Smits T.H."/>
            <person name="Bagheri H.C."/>
        </authorList>
    </citation>
    <scope>NUCLEOTIDE SEQUENCE [LARGE SCALE GENOMIC DNA]</scope>
    <source>
        <strain evidence="2">BUZ 2T</strain>
    </source>
</reference>
<evidence type="ECO:0000313" key="1">
    <source>
        <dbReference type="EMBL" id="CCH00918.1"/>
    </source>
</evidence>
<dbReference type="KEGG" id="fae:FAES_2909"/>